<dbReference type="OrthoDB" id="1065058at2759"/>
<protein>
    <submittedName>
        <fullName evidence="1">Uncharacterized protein</fullName>
    </submittedName>
</protein>
<dbReference type="SUPFAM" id="SSF56784">
    <property type="entry name" value="HAD-like"/>
    <property type="match status" value="1"/>
</dbReference>
<evidence type="ECO:0000313" key="1">
    <source>
        <dbReference type="EMBL" id="GMH52916.1"/>
    </source>
</evidence>
<dbReference type="EMBL" id="BRXZ01004645">
    <property type="protein sequence ID" value="GMH52916.1"/>
    <property type="molecule type" value="Genomic_DNA"/>
</dbReference>
<name>A0A9W6ZIW5_9STRA</name>
<keyword evidence="2" id="KW-1185">Reference proteome</keyword>
<sequence>MENVKVCLFDLDGCLYDADNGYTEAIHANILNYMVTATYSKFTSITTVDQARSIWRPIFDKYNLTKRGLLAEGYEIREKEYDEFIRQGEELYIKRDDRLREVLMGMKGV</sequence>
<dbReference type="InterPro" id="IPR036412">
    <property type="entry name" value="HAD-like_sf"/>
</dbReference>
<dbReference type="Gene3D" id="1.10.150.450">
    <property type="match status" value="1"/>
</dbReference>
<accession>A0A9W6ZIW5</accession>
<organism evidence="1 2">
    <name type="scientific">Triparma retinervis</name>
    <dbReference type="NCBI Taxonomy" id="2557542"/>
    <lineage>
        <taxon>Eukaryota</taxon>
        <taxon>Sar</taxon>
        <taxon>Stramenopiles</taxon>
        <taxon>Ochrophyta</taxon>
        <taxon>Bolidophyceae</taxon>
        <taxon>Parmales</taxon>
        <taxon>Triparmaceae</taxon>
        <taxon>Triparma</taxon>
    </lineage>
</organism>
<dbReference type="AlphaFoldDB" id="A0A9W6ZIW5"/>
<feature type="non-terminal residue" evidence="1">
    <location>
        <position position="1"/>
    </location>
</feature>
<gene>
    <name evidence="1" type="ORF">TrRE_jg3942</name>
</gene>
<proteinExistence type="predicted"/>
<reference evidence="1" key="1">
    <citation type="submission" date="2022-07" db="EMBL/GenBank/DDBJ databases">
        <title>Genome analysis of Parmales, a sister group of diatoms, reveals the evolutionary specialization of diatoms from phago-mixotrophs to photoautotrophs.</title>
        <authorList>
            <person name="Ban H."/>
            <person name="Sato S."/>
            <person name="Yoshikawa S."/>
            <person name="Kazumasa Y."/>
            <person name="Nakamura Y."/>
            <person name="Ichinomiya M."/>
            <person name="Saitoh K."/>
            <person name="Sato N."/>
            <person name="Blanc-Mathieu R."/>
            <person name="Endo H."/>
            <person name="Kuwata A."/>
            <person name="Ogata H."/>
        </authorList>
    </citation>
    <scope>NUCLEOTIDE SEQUENCE</scope>
</reference>
<dbReference type="Proteomes" id="UP001165082">
    <property type="component" value="Unassembled WGS sequence"/>
</dbReference>
<evidence type="ECO:0000313" key="2">
    <source>
        <dbReference type="Proteomes" id="UP001165082"/>
    </source>
</evidence>
<comment type="caution">
    <text evidence="1">The sequence shown here is derived from an EMBL/GenBank/DDBJ whole genome shotgun (WGS) entry which is preliminary data.</text>
</comment>